<gene>
    <name evidence="2" type="ORF">A45J_0754</name>
</gene>
<keyword evidence="1" id="KW-1133">Transmembrane helix</keyword>
<dbReference type="AlphaFoldDB" id="A0A5J4KZW4"/>
<dbReference type="Pfam" id="PF05552">
    <property type="entry name" value="MS_channel_1st_1"/>
    <property type="match status" value="2"/>
</dbReference>
<name>A0A5J4KZW4_9ZZZZ</name>
<feature type="transmembrane region" description="Helical" evidence="1">
    <location>
        <begin position="186"/>
        <end position="206"/>
    </location>
</feature>
<keyword evidence="1" id="KW-0812">Transmembrane</keyword>
<keyword evidence="1" id="KW-0472">Membrane</keyword>
<feature type="transmembrane region" description="Helical" evidence="1">
    <location>
        <begin position="161"/>
        <end position="180"/>
    </location>
</feature>
<feature type="transmembrane region" description="Helical" evidence="1">
    <location>
        <begin position="82"/>
        <end position="103"/>
    </location>
</feature>
<proteinExistence type="predicted"/>
<feature type="transmembrane region" description="Helical" evidence="1">
    <location>
        <begin position="115"/>
        <end position="140"/>
    </location>
</feature>
<evidence type="ECO:0000256" key="1">
    <source>
        <dbReference type="SAM" id="Phobius"/>
    </source>
</evidence>
<organism evidence="2">
    <name type="scientific">hot springs metagenome</name>
    <dbReference type="NCBI Taxonomy" id="433727"/>
    <lineage>
        <taxon>unclassified sequences</taxon>
        <taxon>metagenomes</taxon>
        <taxon>ecological metagenomes</taxon>
    </lineage>
</organism>
<dbReference type="InterPro" id="IPR008910">
    <property type="entry name" value="MSC_TM_helix"/>
</dbReference>
<sequence>MKNIFERLISEPLEGFFERFIQFLPNLLSAIFLLIIGLFAGWLTSKIFCRLLKVLRMDEFSERHGINNILLKGGIKEKLSSLAGRLTGWLVFFIFLIISLSSLNVPAIERLLERFFLYLPNLFVAVIILLIGYMLSNFFGRAALIAAVNAGLKASGMIGRFVKLTIFLLAATMALEQLGIGRETIIIAFAIVFGGIVLALSIAFGLGGRDIAKEYLEKKIKGEENKDEIEHL</sequence>
<reference evidence="2" key="1">
    <citation type="submission" date="2019-10" db="EMBL/GenBank/DDBJ databases">
        <title>Metagenomic sequencing of thiosulfate-disproportionating enrichment culture.</title>
        <authorList>
            <person name="Umezawa K."/>
            <person name="Kojima H."/>
            <person name="Fukui M."/>
        </authorList>
    </citation>
    <scope>NUCLEOTIDE SEQUENCE</scope>
    <source>
        <strain evidence="2">45J</strain>
    </source>
</reference>
<protein>
    <submittedName>
        <fullName evidence="2">Uncharacterized protein</fullName>
    </submittedName>
</protein>
<comment type="caution">
    <text evidence="2">The sequence shown here is derived from an EMBL/GenBank/DDBJ whole genome shotgun (WGS) entry which is preliminary data.</text>
</comment>
<dbReference type="EMBL" id="BLAB01000001">
    <property type="protein sequence ID" value="GER93023.1"/>
    <property type="molecule type" value="Genomic_DNA"/>
</dbReference>
<feature type="transmembrane region" description="Helical" evidence="1">
    <location>
        <begin position="20"/>
        <end position="43"/>
    </location>
</feature>
<evidence type="ECO:0000313" key="2">
    <source>
        <dbReference type="EMBL" id="GER93023.1"/>
    </source>
</evidence>
<dbReference type="Gene3D" id="1.10.287.1260">
    <property type="match status" value="1"/>
</dbReference>
<accession>A0A5J4KZW4</accession>